<reference evidence="2" key="1">
    <citation type="submission" date="2016-09" db="EMBL/GenBank/DDBJ databases">
        <title>Draft genome sequence of a novel species of the family Streptococcaceae isolated from flowers.</title>
        <authorList>
            <person name="Chuah L.-O."/>
            <person name="Yap K.-P."/>
            <person name="Thong K.L."/>
            <person name="Liong M.T."/>
            <person name="Ahmad R."/>
            <person name="Rusul G."/>
        </authorList>
    </citation>
    <scope>NUCLEOTIDE SEQUENCE [LARGE SCALE GENOMIC DNA]</scope>
    <source>
        <strain evidence="2">DF1</strain>
    </source>
</reference>
<dbReference type="AlphaFoldDB" id="A0A1E8GQ81"/>
<dbReference type="OrthoDB" id="2925496at2"/>
<dbReference type="InterPro" id="IPR025009">
    <property type="entry name" value="DUF3977"/>
</dbReference>
<evidence type="ECO:0000313" key="2">
    <source>
        <dbReference type="Proteomes" id="UP000178622"/>
    </source>
</evidence>
<evidence type="ECO:0000313" key="1">
    <source>
        <dbReference type="EMBL" id="OFI50402.1"/>
    </source>
</evidence>
<name>A0A1E8GQ81_9LACT</name>
<organism evidence="1 2">
    <name type="scientific">Floricoccus tropicus</name>
    <dbReference type="NCBI Taxonomy" id="1859473"/>
    <lineage>
        <taxon>Bacteria</taxon>
        <taxon>Bacillati</taxon>
        <taxon>Bacillota</taxon>
        <taxon>Bacilli</taxon>
        <taxon>Lactobacillales</taxon>
        <taxon>Streptococcaceae</taxon>
        <taxon>Floricoccus</taxon>
    </lineage>
</organism>
<dbReference type="EMBL" id="MKIR01000001">
    <property type="protein sequence ID" value="OFI50402.1"/>
    <property type="molecule type" value="Genomic_DNA"/>
</dbReference>
<keyword evidence="2" id="KW-1185">Reference proteome</keyword>
<comment type="caution">
    <text evidence="1">The sequence shown here is derived from an EMBL/GenBank/DDBJ whole genome shotgun (WGS) entry which is preliminary data.</text>
</comment>
<dbReference type="RefSeq" id="WP_070791153.1">
    <property type="nucleotide sequence ID" value="NZ_MKIR01000001.1"/>
</dbReference>
<sequence>MRKYFEFGFGNNHLLRTEFERADGSEYEKKGIYGPINFNSVYVRIWIKQKVFILDSKKGFKKTNKKRSDFKFILGISSKEIEEDNNE</sequence>
<protein>
    <recommendedName>
        <fullName evidence="3">DUF3977 domain-containing protein</fullName>
    </recommendedName>
</protein>
<proteinExistence type="predicted"/>
<evidence type="ECO:0008006" key="3">
    <source>
        <dbReference type="Google" id="ProtNLM"/>
    </source>
</evidence>
<dbReference type="Pfam" id="PF13122">
    <property type="entry name" value="DUF3977"/>
    <property type="match status" value="1"/>
</dbReference>
<dbReference type="Proteomes" id="UP000178622">
    <property type="component" value="Unassembled WGS sequence"/>
</dbReference>
<gene>
    <name evidence="1" type="ORF">BG261_00515</name>
</gene>
<dbReference type="STRING" id="1859473.BG261_00515"/>
<accession>A0A1E8GQ81</accession>